<name>A0A7C9MKK9_9BACT</name>
<dbReference type="EMBL" id="WVUD01000010">
    <property type="protein sequence ID" value="MYL83013.1"/>
    <property type="molecule type" value="Genomic_DNA"/>
</dbReference>
<dbReference type="OrthoDB" id="9808424at2"/>
<dbReference type="AlphaFoldDB" id="A0A7C9MKK9"/>
<dbReference type="Proteomes" id="UP000482487">
    <property type="component" value="Unassembled WGS sequence"/>
</dbReference>
<proteinExistence type="predicted"/>
<dbReference type="RefSeq" id="WP_160960035.1">
    <property type="nucleotide sequence ID" value="NZ_WVUD01000010.1"/>
</dbReference>
<accession>A0A7C9MKK9</accession>
<keyword evidence="2" id="KW-1185">Reference proteome</keyword>
<organism evidence="1 2">
    <name type="scientific">Solidesulfovibrio aerotolerans</name>
    <dbReference type="NCBI Taxonomy" id="295255"/>
    <lineage>
        <taxon>Bacteria</taxon>
        <taxon>Pseudomonadati</taxon>
        <taxon>Thermodesulfobacteriota</taxon>
        <taxon>Desulfovibrionia</taxon>
        <taxon>Desulfovibrionales</taxon>
        <taxon>Desulfovibrionaceae</taxon>
        <taxon>Solidesulfovibrio</taxon>
    </lineage>
</organism>
<protein>
    <submittedName>
        <fullName evidence="1">Uncharacterized protein</fullName>
    </submittedName>
</protein>
<evidence type="ECO:0000313" key="2">
    <source>
        <dbReference type="Proteomes" id="UP000482487"/>
    </source>
</evidence>
<evidence type="ECO:0000313" key="1">
    <source>
        <dbReference type="EMBL" id="MYL83013.1"/>
    </source>
</evidence>
<sequence>MDLDGRSAKGLGHILHSLVADIEGIEGDFETLEQFFMGPVEPAYRVRVVGMDKVTRAGPVSILWAVWGCGRGRQGAF</sequence>
<reference evidence="1 2" key="1">
    <citation type="submission" date="2020-01" db="EMBL/GenBank/DDBJ databases">
        <title>Genome sequence of Desulfovibrio aerotolerans DSM 16695(T).</title>
        <authorList>
            <person name="Karnachuk O."/>
            <person name="Avakyan M."/>
            <person name="Mardanov A."/>
            <person name="Kadnikov V."/>
            <person name="Ravin N."/>
        </authorList>
    </citation>
    <scope>NUCLEOTIDE SEQUENCE [LARGE SCALE GENOMIC DNA]</scope>
    <source>
        <strain evidence="1 2">DSM 16695</strain>
    </source>
</reference>
<gene>
    <name evidence="1" type="ORF">GTA51_07670</name>
</gene>
<comment type="caution">
    <text evidence="1">The sequence shown here is derived from an EMBL/GenBank/DDBJ whole genome shotgun (WGS) entry which is preliminary data.</text>
</comment>